<dbReference type="PaxDb" id="123214-PERMA_0245"/>
<dbReference type="eggNOG" id="COG2402">
    <property type="taxonomic scope" value="Bacteria"/>
</dbReference>
<gene>
    <name evidence="1" type="ordered locus">PERMA_0245</name>
</gene>
<dbReference type="EMBL" id="CP001230">
    <property type="protein sequence ID" value="ACO03798.1"/>
    <property type="molecule type" value="Genomic_DNA"/>
</dbReference>
<sequence>MQEDKNFKDLEDTLQYVLAKENECDLILSNDDDFYSPDIKKINTKDFVEKLM</sequence>
<name>C0QTM6_PERMH</name>
<dbReference type="SUPFAM" id="SSF88723">
    <property type="entry name" value="PIN domain-like"/>
    <property type="match status" value="1"/>
</dbReference>
<protein>
    <recommendedName>
        <fullName evidence="3">PIN domain-containing protein</fullName>
    </recommendedName>
</protein>
<evidence type="ECO:0008006" key="3">
    <source>
        <dbReference type="Google" id="ProtNLM"/>
    </source>
</evidence>
<dbReference type="Proteomes" id="UP000001366">
    <property type="component" value="Chromosome"/>
</dbReference>
<reference evidence="1 2" key="1">
    <citation type="journal article" date="2009" name="J. Bacteriol.">
        <title>Complete and draft genome sequences of six members of the Aquificales.</title>
        <authorList>
            <person name="Reysenbach A.L."/>
            <person name="Hamamura N."/>
            <person name="Podar M."/>
            <person name="Griffiths E."/>
            <person name="Ferreira S."/>
            <person name="Hochstein R."/>
            <person name="Heidelberg J."/>
            <person name="Johnson J."/>
            <person name="Mead D."/>
            <person name="Pohorille A."/>
            <person name="Sarmiento M."/>
            <person name="Schweighofer K."/>
            <person name="Seshadri R."/>
            <person name="Voytek M.A."/>
        </authorList>
    </citation>
    <scope>NUCLEOTIDE SEQUENCE [LARGE SCALE GENOMIC DNA]</scope>
    <source>
        <strain evidence="2">DSM 14350 / EX-H1</strain>
    </source>
</reference>
<dbReference type="AlphaFoldDB" id="C0QTM6"/>
<evidence type="ECO:0000313" key="1">
    <source>
        <dbReference type="EMBL" id="ACO03798.1"/>
    </source>
</evidence>
<dbReference type="InterPro" id="IPR029060">
    <property type="entry name" value="PIN-like_dom_sf"/>
</dbReference>
<evidence type="ECO:0000313" key="2">
    <source>
        <dbReference type="Proteomes" id="UP000001366"/>
    </source>
</evidence>
<dbReference type="KEGG" id="pmx:PERMA_0245"/>
<accession>C0QTM6</accession>
<keyword evidence="2" id="KW-1185">Reference proteome</keyword>
<proteinExistence type="predicted"/>
<dbReference type="HOGENOM" id="CLU_3083018_0_0_0"/>
<organism evidence="1 2">
    <name type="scientific">Persephonella marina (strain DSM 14350 / EX-H1)</name>
    <dbReference type="NCBI Taxonomy" id="123214"/>
    <lineage>
        <taxon>Bacteria</taxon>
        <taxon>Pseudomonadati</taxon>
        <taxon>Aquificota</taxon>
        <taxon>Aquificia</taxon>
        <taxon>Aquificales</taxon>
        <taxon>Hydrogenothermaceae</taxon>
        <taxon>Persephonella</taxon>
    </lineage>
</organism>